<organism evidence="1 2">
    <name type="scientific">Blyttiomyces helicus</name>
    <dbReference type="NCBI Taxonomy" id="388810"/>
    <lineage>
        <taxon>Eukaryota</taxon>
        <taxon>Fungi</taxon>
        <taxon>Fungi incertae sedis</taxon>
        <taxon>Chytridiomycota</taxon>
        <taxon>Chytridiomycota incertae sedis</taxon>
        <taxon>Chytridiomycetes</taxon>
        <taxon>Chytridiomycetes incertae sedis</taxon>
        <taxon>Blyttiomyces</taxon>
    </lineage>
</organism>
<gene>
    <name evidence="1" type="ORF">BDK51DRAFT_52869</name>
</gene>
<proteinExistence type="predicted"/>
<dbReference type="AlphaFoldDB" id="A0A4V1IQ34"/>
<evidence type="ECO:0000313" key="2">
    <source>
        <dbReference type="Proteomes" id="UP000269721"/>
    </source>
</evidence>
<dbReference type="Proteomes" id="UP000269721">
    <property type="component" value="Unassembled WGS sequence"/>
</dbReference>
<reference evidence="2" key="1">
    <citation type="journal article" date="2018" name="Nat. Microbiol.">
        <title>Leveraging single-cell genomics to expand the fungal tree of life.</title>
        <authorList>
            <person name="Ahrendt S.R."/>
            <person name="Quandt C.A."/>
            <person name="Ciobanu D."/>
            <person name="Clum A."/>
            <person name="Salamov A."/>
            <person name="Andreopoulos B."/>
            <person name="Cheng J.F."/>
            <person name="Woyke T."/>
            <person name="Pelin A."/>
            <person name="Henrissat B."/>
            <person name="Reynolds N.K."/>
            <person name="Benny G.L."/>
            <person name="Smith M.E."/>
            <person name="James T.Y."/>
            <person name="Grigoriev I.V."/>
        </authorList>
    </citation>
    <scope>NUCLEOTIDE SEQUENCE [LARGE SCALE GENOMIC DNA]</scope>
</reference>
<protein>
    <submittedName>
        <fullName evidence="1">Uncharacterized protein</fullName>
    </submittedName>
</protein>
<sequence length="331" mass="36612">MEGVLELPCTRLTPQAFPVRRDSVSIARSIEPFFEKGYGVRDAEGRTATARTGFSIASLTQVSGFEALLLNREFLLLGNGTLKSCPEFYFRQGRLDVRPHSGLLSFAAFGIVHLGKLLAAINPLADRLLCLAIPMLGNLRALYIILDKKDGEFKERRFNLRRLLLSRRRYLELLHTCARARLAQSSTLGDNCDSRPASGPVLVPFLGGIARRRRKTSPSWYRGRAKSSTSCAAIARPEVMDCFGMKSPSASPLAPALHKVYFTSRDFADDRGIIDLVSTFSGIEELDASVQKMLTVAALVPLHSHRHLKVVDIRQTNFTADPAPLYSLLPP</sequence>
<dbReference type="EMBL" id="KZ999338">
    <property type="protein sequence ID" value="RKO85167.1"/>
    <property type="molecule type" value="Genomic_DNA"/>
</dbReference>
<keyword evidence="2" id="KW-1185">Reference proteome</keyword>
<accession>A0A4V1IQ34</accession>
<name>A0A4V1IQ34_9FUNG</name>
<evidence type="ECO:0000313" key="1">
    <source>
        <dbReference type="EMBL" id="RKO85167.1"/>
    </source>
</evidence>